<evidence type="ECO:0000313" key="10">
    <source>
        <dbReference type="Proteomes" id="UP000249065"/>
    </source>
</evidence>
<evidence type="ECO:0000256" key="3">
    <source>
        <dbReference type="ARBA" id="ARBA00022448"/>
    </source>
</evidence>
<dbReference type="EMBL" id="QLIX01000034">
    <property type="protein sequence ID" value="RAI55260.1"/>
    <property type="molecule type" value="Genomic_DNA"/>
</dbReference>
<feature type="transmembrane region" description="Helical" evidence="7">
    <location>
        <begin position="179"/>
        <end position="201"/>
    </location>
</feature>
<dbReference type="InterPro" id="IPR036291">
    <property type="entry name" value="NAD(P)-bd_dom_sf"/>
</dbReference>
<reference evidence="10" key="1">
    <citation type="submission" date="2018-06" db="EMBL/GenBank/DDBJ databases">
        <authorList>
            <person name="Khan S.A."/>
        </authorList>
    </citation>
    <scope>NUCLEOTIDE SEQUENCE [LARGE SCALE GENOMIC DNA]</scope>
    <source>
        <strain evidence="10">DB-1506</strain>
    </source>
</reference>
<dbReference type="InterPro" id="IPR006153">
    <property type="entry name" value="Cation/H_exchanger_TM"/>
</dbReference>
<dbReference type="SUPFAM" id="SSF51735">
    <property type="entry name" value="NAD(P)-binding Rossmann-fold domains"/>
    <property type="match status" value="1"/>
</dbReference>
<dbReference type="Gene3D" id="3.40.50.720">
    <property type="entry name" value="NAD(P)-binding Rossmann-like Domain"/>
    <property type="match status" value="1"/>
</dbReference>
<dbReference type="PANTHER" id="PTHR42751">
    <property type="entry name" value="SODIUM/HYDROGEN EXCHANGER FAMILY/TRKA DOMAIN PROTEIN"/>
    <property type="match status" value="1"/>
</dbReference>
<comment type="caution">
    <text evidence="9">The sequence shown here is derived from an EMBL/GenBank/DDBJ whole genome shotgun (WGS) entry which is preliminary data.</text>
</comment>
<dbReference type="PROSITE" id="PS51201">
    <property type="entry name" value="RCK_N"/>
    <property type="match status" value="1"/>
</dbReference>
<feature type="transmembrane region" description="Helical" evidence="7">
    <location>
        <begin position="221"/>
        <end position="237"/>
    </location>
</feature>
<feature type="transmembrane region" description="Helical" evidence="7">
    <location>
        <begin position="88"/>
        <end position="111"/>
    </location>
</feature>
<feature type="domain" description="RCK N-terminal" evidence="8">
    <location>
        <begin position="416"/>
        <end position="531"/>
    </location>
</feature>
<dbReference type="PANTHER" id="PTHR42751:SF1">
    <property type="entry name" value="CATION_PROTON ANTIPORTER YBAL-RELATED"/>
    <property type="match status" value="1"/>
</dbReference>
<evidence type="ECO:0000256" key="6">
    <source>
        <dbReference type="ARBA" id="ARBA00023136"/>
    </source>
</evidence>
<dbReference type="Gene3D" id="1.20.1530.20">
    <property type="match status" value="1"/>
</dbReference>
<feature type="transmembrane region" description="Helical" evidence="7">
    <location>
        <begin position="301"/>
        <end position="322"/>
    </location>
</feature>
<dbReference type="GO" id="GO:0016020">
    <property type="term" value="C:membrane"/>
    <property type="evidence" value="ECO:0007669"/>
    <property type="project" value="UniProtKB-SubCell"/>
</dbReference>
<proteinExistence type="inferred from homology"/>
<dbReference type="GO" id="GO:1902600">
    <property type="term" value="P:proton transmembrane transport"/>
    <property type="evidence" value="ECO:0007669"/>
    <property type="project" value="InterPro"/>
</dbReference>
<evidence type="ECO:0000256" key="1">
    <source>
        <dbReference type="ARBA" id="ARBA00004141"/>
    </source>
</evidence>
<keyword evidence="5 7" id="KW-1133">Transmembrane helix</keyword>
<gene>
    <name evidence="9" type="ORF">DOO78_24355</name>
</gene>
<keyword evidence="6 7" id="KW-0472">Membrane</keyword>
<dbReference type="AlphaFoldDB" id="A0A327LXC4"/>
<keyword evidence="3" id="KW-0813">Transport</keyword>
<evidence type="ECO:0000256" key="5">
    <source>
        <dbReference type="ARBA" id="ARBA00022989"/>
    </source>
</evidence>
<evidence type="ECO:0000256" key="7">
    <source>
        <dbReference type="SAM" id="Phobius"/>
    </source>
</evidence>
<sequence length="577" mass="58754">MHSAPPMLATLVLALALALGLGSLARWLRLPPLFGYLLAGIVIGPHSPGFVGDAALTATMAEVGVALLLFGVGLHFRLRDLRAVWRVALPGAVLQTGIAALLGGLLGAAGFGLGPGAALVFGLALGISSTVVATRMLAEAGQIGGPAGQIALGWLVVQDLLAVLALVLVPAASRAETEGLAAALLGAALELLGFALCVLLIGRRGLPALLLWFARAPSRELFTLGVIVAALGTAYAASELFHVSFALGAFFAGMLLGESDLGHQAAAEAMPLQRVFAALFFVSVGMLLEPAALLAAPLLSVGALLVVLLGIGGASFLLLLAARIPPGMAAAVAGALGQIAEFSFLLTSYAIAQGLLPPEANAPVLAAAFGSILVLPLSQRGFAALGERIAGSAAWYRWDHARPGIGFALPEVEGLADHAILIGYGRVGAVVAEALRCHGLAVVVVEADRLAAERAKARGLDTIWGDASRAEVLRAARPETARLAVLALPDAAAARRVLQLVRAANPEVLAAVRAHDDAEMALLQAEDCVGLAVMGEREIALGICDFALRRLGVEVDAVQATIDRLRAGLPAGTAASG</sequence>
<evidence type="ECO:0000256" key="4">
    <source>
        <dbReference type="ARBA" id="ARBA00022692"/>
    </source>
</evidence>
<feature type="transmembrane region" description="Helical" evidence="7">
    <location>
        <begin position="275"/>
        <end position="295"/>
    </location>
</feature>
<keyword evidence="4 7" id="KW-0812">Transmembrane</keyword>
<comment type="subcellular location">
    <subcellularLocation>
        <location evidence="1">Membrane</location>
        <topology evidence="1">Multi-pass membrane protein</topology>
    </subcellularLocation>
</comment>
<protein>
    <submittedName>
        <fullName evidence="9">Sodium:proton antiporter</fullName>
    </submittedName>
</protein>
<organism evidence="9 10">
    <name type="scientific">Roseicella frigidaeris</name>
    <dbReference type="NCBI Taxonomy" id="2230885"/>
    <lineage>
        <taxon>Bacteria</taxon>
        <taxon>Pseudomonadati</taxon>
        <taxon>Pseudomonadota</taxon>
        <taxon>Alphaproteobacteria</taxon>
        <taxon>Acetobacterales</taxon>
        <taxon>Roseomonadaceae</taxon>
        <taxon>Roseicella</taxon>
    </lineage>
</organism>
<keyword evidence="10" id="KW-1185">Reference proteome</keyword>
<evidence type="ECO:0000259" key="8">
    <source>
        <dbReference type="PROSITE" id="PS51201"/>
    </source>
</evidence>
<dbReference type="InterPro" id="IPR003148">
    <property type="entry name" value="RCK_N"/>
</dbReference>
<accession>A0A327LXC4</accession>
<comment type="similarity">
    <text evidence="2">Belongs to the monovalent cation:proton antiporter 2 (CPA2) transporter (TC 2.A.37) family.</text>
</comment>
<dbReference type="GO" id="GO:0015297">
    <property type="term" value="F:antiporter activity"/>
    <property type="evidence" value="ECO:0007669"/>
    <property type="project" value="InterPro"/>
</dbReference>
<dbReference type="InterPro" id="IPR038770">
    <property type="entry name" value="Na+/solute_symporter_sf"/>
</dbReference>
<dbReference type="GO" id="GO:0006813">
    <property type="term" value="P:potassium ion transport"/>
    <property type="evidence" value="ECO:0007669"/>
    <property type="project" value="InterPro"/>
</dbReference>
<evidence type="ECO:0000256" key="2">
    <source>
        <dbReference type="ARBA" id="ARBA00005551"/>
    </source>
</evidence>
<feature type="transmembrane region" description="Helical" evidence="7">
    <location>
        <begin position="54"/>
        <end position="76"/>
    </location>
</feature>
<dbReference type="Proteomes" id="UP000249065">
    <property type="component" value="Unassembled WGS sequence"/>
</dbReference>
<dbReference type="OrthoDB" id="9781411at2"/>
<dbReference type="Pfam" id="PF02254">
    <property type="entry name" value="TrkA_N"/>
    <property type="match status" value="1"/>
</dbReference>
<feature type="transmembrane region" description="Helical" evidence="7">
    <location>
        <begin position="150"/>
        <end position="173"/>
    </location>
</feature>
<evidence type="ECO:0000313" key="9">
    <source>
        <dbReference type="EMBL" id="RAI55260.1"/>
    </source>
</evidence>
<name>A0A327LXC4_9PROT</name>
<dbReference type="Pfam" id="PF00999">
    <property type="entry name" value="Na_H_Exchanger"/>
    <property type="match status" value="1"/>
</dbReference>
<feature type="transmembrane region" description="Helical" evidence="7">
    <location>
        <begin position="117"/>
        <end position="138"/>
    </location>
</feature>